<keyword evidence="1" id="KW-0325">Glycoprotein</keyword>
<dbReference type="EMBL" id="SODV01000002">
    <property type="protein sequence ID" value="TDW96867.1"/>
    <property type="molecule type" value="Genomic_DNA"/>
</dbReference>
<feature type="domain" description="IPT/TIG" evidence="3">
    <location>
        <begin position="786"/>
        <end position="864"/>
    </location>
</feature>
<feature type="domain" description="IPT/TIG" evidence="3">
    <location>
        <begin position="701"/>
        <end position="780"/>
    </location>
</feature>
<dbReference type="InterPro" id="IPR014756">
    <property type="entry name" value="Ig_E-set"/>
</dbReference>
<keyword evidence="2" id="KW-0732">Signal</keyword>
<name>A0A4R8DH87_9BACT</name>
<feature type="domain" description="IPT/TIG" evidence="3">
    <location>
        <begin position="453"/>
        <end position="531"/>
    </location>
</feature>
<accession>A0A4R8DH87</accession>
<evidence type="ECO:0000256" key="1">
    <source>
        <dbReference type="ARBA" id="ARBA00023180"/>
    </source>
</evidence>
<dbReference type="Pfam" id="PF18962">
    <property type="entry name" value="Por_Secre_tail"/>
    <property type="match status" value="1"/>
</dbReference>
<evidence type="ECO:0000313" key="4">
    <source>
        <dbReference type="EMBL" id="TDW96867.1"/>
    </source>
</evidence>
<feature type="chain" id="PRO_5020941059" evidence="2">
    <location>
        <begin position="25"/>
        <end position="1137"/>
    </location>
</feature>
<dbReference type="SMART" id="SM00429">
    <property type="entry name" value="IPT"/>
    <property type="match status" value="7"/>
</dbReference>
<dbReference type="AlphaFoldDB" id="A0A4R8DH87"/>
<comment type="caution">
    <text evidence="4">The sequence shown here is derived from an EMBL/GenBank/DDBJ whole genome shotgun (WGS) entry which is preliminary data.</text>
</comment>
<feature type="signal peptide" evidence="2">
    <location>
        <begin position="1"/>
        <end position="24"/>
    </location>
</feature>
<dbReference type="Gene3D" id="2.60.40.10">
    <property type="entry name" value="Immunoglobulins"/>
    <property type="match status" value="11"/>
</dbReference>
<feature type="domain" description="IPT/TIG" evidence="3">
    <location>
        <begin position="366"/>
        <end position="450"/>
    </location>
</feature>
<feature type="domain" description="IPT/TIG" evidence="3">
    <location>
        <begin position="284"/>
        <end position="363"/>
    </location>
</feature>
<dbReference type="Proteomes" id="UP000294498">
    <property type="component" value="Unassembled WGS sequence"/>
</dbReference>
<organism evidence="4 5">
    <name type="scientific">Dinghuibacter silviterrae</name>
    <dbReference type="NCBI Taxonomy" id="1539049"/>
    <lineage>
        <taxon>Bacteria</taxon>
        <taxon>Pseudomonadati</taxon>
        <taxon>Bacteroidota</taxon>
        <taxon>Chitinophagia</taxon>
        <taxon>Chitinophagales</taxon>
        <taxon>Chitinophagaceae</taxon>
        <taxon>Dinghuibacter</taxon>
    </lineage>
</organism>
<proteinExistence type="predicted"/>
<feature type="domain" description="IPT/TIG" evidence="3">
    <location>
        <begin position="619"/>
        <end position="697"/>
    </location>
</feature>
<dbReference type="SUPFAM" id="SSF81296">
    <property type="entry name" value="E set domains"/>
    <property type="match status" value="11"/>
</dbReference>
<evidence type="ECO:0000313" key="5">
    <source>
        <dbReference type="Proteomes" id="UP000294498"/>
    </source>
</evidence>
<dbReference type="InterPro" id="IPR026444">
    <property type="entry name" value="Secre_tail"/>
</dbReference>
<dbReference type="InterPro" id="IPR002909">
    <property type="entry name" value="IPT_dom"/>
</dbReference>
<evidence type="ECO:0000259" key="3">
    <source>
        <dbReference type="SMART" id="SM00429"/>
    </source>
</evidence>
<evidence type="ECO:0000256" key="2">
    <source>
        <dbReference type="SAM" id="SignalP"/>
    </source>
</evidence>
<dbReference type="NCBIfam" id="TIGR04183">
    <property type="entry name" value="Por_Secre_tail"/>
    <property type="match status" value="1"/>
</dbReference>
<dbReference type="RefSeq" id="WP_162852750.1">
    <property type="nucleotide sequence ID" value="NZ_SODV01000002.1"/>
</dbReference>
<dbReference type="InterPro" id="IPR013783">
    <property type="entry name" value="Ig-like_fold"/>
</dbReference>
<gene>
    <name evidence="4" type="ORF">EDB95_4703</name>
</gene>
<sequence length="1137" mass="115586">MLISLKRVRLVAAIFAFFSLPATAQVNCYVSRVDPNYDTAGGTVTIHGWGFTGTTSVNIGNGYATSFRVLSDTLMTAVCPSTPGESFGVFNANGYSPGMYFALIGTPAKGAAYIGSFSPTYGHTGDTVTIRGRGFTNITNVTIGGQPVAFFTIVSDTVITAVVSGPDNGALTVRDTLNKGVNTTGGFTSPLLGFTNLSTYTGVFITSYSPVPSTAGSTVTIHGINLGAVNDVEFGPWSATSFTVVSPTTVTAVVPRGTPWVNKLAVGNGSSYDSTGFSWVLPDTPKITSFSPLADTAGGTVTIKGTHFTGTTAVLFGADTAASLTVVSDTVIKAVVSRAGASGTVQVVTPGVSSTSTASFTYLGLSPRITSFAPTSAGKGDTVILKGQGLTDVKSVFFGDAFAASFQIVSDTVIAAVVGSGTSGNISFSGKLPNGTIVGDTLASPLFTFVTLTPTIAAFSPSSDTSGGTVTLHGTHFTGATAVFFGGDSAASFSVLADTLATAVVGKGASGSVQLVTPNGTATAAATFTFLTGPSILSFIPPADSAGATVFISGSKFTGATAVYFGGVAATSFTVRSDTSISAVVPSNIFGHAITVVTPVGTDSLGGFTYLAPAPGSHAPLIHAFTPASDTAGGTVIIDGANFSTVTAVSFGSVPAASFTIVSDTMIEAVVGQGATGTVIVFSPQGSDTSAAVFTYTLPPPPSITGFSPASDTVGGVVTITGISLGGTTQVIIGNVAAASFTVVSSTEITAVVARGASTGRIVVYASGDTLQTTSDFTVLSSIPAQAAITSFSPQADSTGGIVVIRGTHFTGVTAVALGGTWSNFVIESDTMIWVTVGTGSTGPITLIQPGEDTVVSTSDFTYLQSTPVYIPQVLSFSPTSDTTGGVVTILGTHFTRADRVTFGGSPASSFTVVSDTLITAVVGQGSTGLVSVSTSAGTGSSDSTTQFTYVYTPPPAVADTFAMISFTGSMVNGQLQLTWVTQYDENIVSYQLERATDSTGYTSIYTVRSQQIAGVGIDYAYTDPSPVQGNNYYRLTATDTLGKTAGTWLTTVNVPLQPHVTALPNPATGSVYVKVPYSVHKAVIQLVDLNGKVTKTMAVPMGAYQVRIDLTGVPSGLYILTWQDGTSRTQRNIMVH</sequence>
<reference evidence="4 5" key="1">
    <citation type="submission" date="2019-03" db="EMBL/GenBank/DDBJ databases">
        <title>Genomic Encyclopedia of Type Strains, Phase IV (KMG-IV): sequencing the most valuable type-strain genomes for metagenomic binning, comparative biology and taxonomic classification.</title>
        <authorList>
            <person name="Goeker M."/>
        </authorList>
    </citation>
    <scope>NUCLEOTIDE SEQUENCE [LARGE SCALE GENOMIC DNA]</scope>
    <source>
        <strain evidence="4 5">DSM 100059</strain>
    </source>
</reference>
<keyword evidence="5" id="KW-1185">Reference proteome</keyword>
<feature type="domain" description="IPT/TIG" evidence="3">
    <location>
        <begin position="871"/>
        <end position="951"/>
    </location>
</feature>
<dbReference type="InterPro" id="IPR052014">
    <property type="entry name" value="Dictyostelium_Tiger"/>
</dbReference>
<dbReference type="PANTHER" id="PTHR31341">
    <property type="entry name" value="IPT/TIG DOMAIN-CONTAINING PROTEIN-RELATED-RELATED"/>
    <property type="match status" value="1"/>
</dbReference>
<protein>
    <submittedName>
        <fullName evidence="4">Putative secreted protein (Por secretion system target)</fullName>
    </submittedName>
</protein>
<dbReference type="CDD" id="cd00102">
    <property type="entry name" value="IPT"/>
    <property type="match status" value="3"/>
</dbReference>